<sequence>MHEIHLDKDRKDRLVREIKAYLAENHDEDVGDLKAMLLLDFFLERLGPTVYNQALRHAQAFLQERLIDLEIELAQDERAREAGER</sequence>
<protein>
    <submittedName>
        <fullName evidence="2">DUF2164 domain-containing protein</fullName>
    </submittedName>
</protein>
<organism evidence="2 3">
    <name type="scientific">Eiseniibacteriota bacterium</name>
    <dbReference type="NCBI Taxonomy" id="2212470"/>
    <lineage>
        <taxon>Bacteria</taxon>
        <taxon>Candidatus Eiseniibacteriota</taxon>
    </lineage>
</organism>
<comment type="caution">
    <text evidence="2">The sequence shown here is derived from an EMBL/GenBank/DDBJ whole genome shotgun (WGS) entry which is preliminary data.</text>
</comment>
<evidence type="ECO:0000313" key="2">
    <source>
        <dbReference type="EMBL" id="MCA9757452.1"/>
    </source>
</evidence>
<evidence type="ECO:0000313" key="3">
    <source>
        <dbReference type="Proteomes" id="UP000739538"/>
    </source>
</evidence>
<dbReference type="InterPro" id="IPR018680">
    <property type="entry name" value="DUF2164"/>
</dbReference>
<reference evidence="2" key="1">
    <citation type="submission" date="2020-04" db="EMBL/GenBank/DDBJ databases">
        <authorList>
            <person name="Zhang T."/>
        </authorList>
    </citation>
    <scope>NUCLEOTIDE SEQUENCE</scope>
    <source>
        <strain evidence="2">HKST-UBA02</strain>
    </source>
</reference>
<evidence type="ECO:0000256" key="1">
    <source>
        <dbReference type="SAM" id="Coils"/>
    </source>
</evidence>
<dbReference type="AlphaFoldDB" id="A0A956NER7"/>
<proteinExistence type="predicted"/>
<accession>A0A956NER7</accession>
<keyword evidence="1" id="KW-0175">Coiled coil</keyword>
<reference evidence="2" key="2">
    <citation type="journal article" date="2021" name="Microbiome">
        <title>Successional dynamics and alternative stable states in a saline activated sludge microbial community over 9 years.</title>
        <authorList>
            <person name="Wang Y."/>
            <person name="Ye J."/>
            <person name="Ju F."/>
            <person name="Liu L."/>
            <person name="Boyd J.A."/>
            <person name="Deng Y."/>
            <person name="Parks D.H."/>
            <person name="Jiang X."/>
            <person name="Yin X."/>
            <person name="Woodcroft B.J."/>
            <person name="Tyson G.W."/>
            <person name="Hugenholtz P."/>
            <person name="Polz M.F."/>
            <person name="Zhang T."/>
        </authorList>
    </citation>
    <scope>NUCLEOTIDE SEQUENCE</scope>
    <source>
        <strain evidence="2">HKST-UBA02</strain>
    </source>
</reference>
<dbReference type="Pfam" id="PF09932">
    <property type="entry name" value="DUF2164"/>
    <property type="match status" value="1"/>
</dbReference>
<gene>
    <name evidence="2" type="ORF">KDA27_16730</name>
</gene>
<name>A0A956NER7_UNCEI</name>
<dbReference type="Proteomes" id="UP000739538">
    <property type="component" value="Unassembled WGS sequence"/>
</dbReference>
<feature type="coiled-coil region" evidence="1">
    <location>
        <begin position="52"/>
        <end position="79"/>
    </location>
</feature>
<dbReference type="EMBL" id="JAGQHS010000100">
    <property type="protein sequence ID" value="MCA9757452.1"/>
    <property type="molecule type" value="Genomic_DNA"/>
</dbReference>